<protein>
    <submittedName>
        <fullName evidence="1">Uncharacterized protein</fullName>
    </submittedName>
</protein>
<dbReference type="EMBL" id="JBFPKE010000007">
    <property type="protein sequence ID" value="MEX3752441.1"/>
    <property type="molecule type" value="Genomic_DNA"/>
</dbReference>
<reference evidence="1 2" key="1">
    <citation type="submission" date="2024-07" db="EMBL/GenBank/DDBJ databases">
        <title>A survey of Mimosa microsymbionts across Brazilian biomes reveals a high diversity of Paraburkholderia nodulating endemic species, but also that Cupriavidus is common as a symbiont of widespread species.</title>
        <authorList>
            <person name="Rouws L."/>
            <person name="Barauna A."/>
            <person name="Beukes C."/>
            <person name="Rouws J.R.C."/>
            <person name="De Faria S.M."/>
            <person name="Gross E."/>
            <person name="Bueno Dos Reis Junior F."/>
            <person name="Simon M.F."/>
            <person name="Maluk M."/>
            <person name="Odee D.W."/>
            <person name="Kenicer G."/>
            <person name="Young J.P.W."/>
            <person name="Reis V.M."/>
            <person name="Zilli J."/>
            <person name="James E.K."/>
        </authorList>
    </citation>
    <scope>NUCLEOTIDE SEQUENCE [LARGE SCALE GENOMIC DNA]</scope>
    <source>
        <strain evidence="1 2">BR14375</strain>
    </source>
</reference>
<accession>A0ABV3WGS8</accession>
<sequence length="55" mass="6037">MTMSTCVLRYEARQRRANLSRLLAAALAVAGLLGWRALRDLVGAIPDSNDDFGLF</sequence>
<gene>
    <name evidence="1" type="ORF">AB3X84_20845</name>
</gene>
<evidence type="ECO:0000313" key="1">
    <source>
        <dbReference type="EMBL" id="MEX3752441.1"/>
    </source>
</evidence>
<name>A0ABV3WGS8_9BURK</name>
<organism evidence="1 2">
    <name type="scientific">Paraburkholderia phenoliruptrix</name>
    <dbReference type="NCBI Taxonomy" id="252970"/>
    <lineage>
        <taxon>Bacteria</taxon>
        <taxon>Pseudomonadati</taxon>
        <taxon>Pseudomonadota</taxon>
        <taxon>Betaproteobacteria</taxon>
        <taxon>Burkholderiales</taxon>
        <taxon>Burkholderiaceae</taxon>
        <taxon>Paraburkholderia</taxon>
    </lineage>
</organism>
<evidence type="ECO:0000313" key="2">
    <source>
        <dbReference type="Proteomes" id="UP001558535"/>
    </source>
</evidence>
<dbReference type="RefSeq" id="WP_310111924.1">
    <property type="nucleotide sequence ID" value="NZ_CP168530.1"/>
</dbReference>
<dbReference type="Proteomes" id="UP001558535">
    <property type="component" value="Unassembled WGS sequence"/>
</dbReference>
<keyword evidence="2" id="KW-1185">Reference proteome</keyword>
<comment type="caution">
    <text evidence="1">The sequence shown here is derived from an EMBL/GenBank/DDBJ whole genome shotgun (WGS) entry which is preliminary data.</text>
</comment>
<proteinExistence type="predicted"/>